<dbReference type="InterPro" id="IPR014718">
    <property type="entry name" value="GH-type_carb-bd"/>
</dbReference>
<proteinExistence type="predicted"/>
<keyword evidence="5" id="KW-1185">Reference proteome</keyword>
<dbReference type="CDD" id="cd01081">
    <property type="entry name" value="Aldose_epim"/>
    <property type="match status" value="1"/>
</dbReference>
<evidence type="ECO:0000256" key="3">
    <source>
        <dbReference type="ARBA" id="ARBA00022837"/>
    </source>
</evidence>
<dbReference type="RefSeq" id="WP_407030108.1">
    <property type="nucleotide sequence ID" value="NZ_JAQGEF010000003.1"/>
</dbReference>
<dbReference type="Pfam" id="PF01263">
    <property type="entry name" value="Aldose_epim"/>
    <property type="match status" value="1"/>
</dbReference>
<dbReference type="InterPro" id="IPR011013">
    <property type="entry name" value="Gal_mutarotase_sf_dom"/>
</dbReference>
<reference evidence="4 5" key="1">
    <citation type="submission" date="2022-12" db="EMBL/GenBank/DDBJ databases">
        <title>Chitinophagaceae gen. sp. nov., a new member of the family Chitinophagaceae, isolated from soil in a chemical factory.</title>
        <authorList>
            <person name="Ke Z."/>
        </authorList>
    </citation>
    <scope>NUCLEOTIDE SEQUENCE [LARGE SCALE GENOMIC DNA]</scope>
    <source>
        <strain evidence="4 5">LY-5</strain>
    </source>
</reference>
<dbReference type="Gene3D" id="2.70.98.10">
    <property type="match status" value="1"/>
</dbReference>
<dbReference type="EMBL" id="JAQGEF010000003">
    <property type="protein sequence ID" value="MDA3613778.1"/>
    <property type="molecule type" value="Genomic_DNA"/>
</dbReference>
<comment type="caution">
    <text evidence="4">The sequence shown here is derived from an EMBL/GenBank/DDBJ whole genome shotgun (WGS) entry which is preliminary data.</text>
</comment>
<name>A0ABT4UG74_9BACT</name>
<comment type="cofactor">
    <cofactor evidence="1">
        <name>Ca(2+)</name>
        <dbReference type="ChEBI" id="CHEBI:29108"/>
    </cofactor>
</comment>
<protein>
    <submittedName>
        <fullName evidence="4">Aldose 1-epimerase</fullName>
    </submittedName>
</protein>
<evidence type="ECO:0000256" key="2">
    <source>
        <dbReference type="ARBA" id="ARBA00011245"/>
    </source>
</evidence>
<evidence type="ECO:0000256" key="1">
    <source>
        <dbReference type="ARBA" id="ARBA00001913"/>
    </source>
</evidence>
<accession>A0ABT4UG74</accession>
<evidence type="ECO:0000313" key="5">
    <source>
        <dbReference type="Proteomes" id="UP001210231"/>
    </source>
</evidence>
<organism evidence="4 5">
    <name type="scientific">Polluticaenibacter yanchengensis</name>
    <dbReference type="NCBI Taxonomy" id="3014562"/>
    <lineage>
        <taxon>Bacteria</taxon>
        <taxon>Pseudomonadati</taxon>
        <taxon>Bacteroidota</taxon>
        <taxon>Chitinophagia</taxon>
        <taxon>Chitinophagales</taxon>
        <taxon>Chitinophagaceae</taxon>
        <taxon>Polluticaenibacter</taxon>
    </lineage>
</organism>
<gene>
    <name evidence="4" type="ORF">O3P16_03080</name>
</gene>
<evidence type="ECO:0000313" key="4">
    <source>
        <dbReference type="EMBL" id="MDA3613778.1"/>
    </source>
</evidence>
<dbReference type="InterPro" id="IPR008183">
    <property type="entry name" value="Aldose_1/G6P_1-epimerase"/>
</dbReference>
<comment type="subunit">
    <text evidence="2">Monomer.</text>
</comment>
<dbReference type="PANTHER" id="PTHR10091:SF0">
    <property type="entry name" value="GALACTOSE MUTAROTASE"/>
    <property type="match status" value="1"/>
</dbReference>
<keyword evidence="3" id="KW-0106">Calcium</keyword>
<sequence length="309" mass="35064">MLNIDLDLDKNEIILENGESWLTILPKCGAILNKWLFNTVEIIDGYESTEDFVQNCENKGFRSVKLSPYVCRIQKAGYQLNGVEYPIGKYKLNGLSIHGLLYNVPFTVKDSFIGSKGATVILSHHYNGNDAGYPFLYELEVSYTLDKNNRLTITTKFTNKSGETIPVADGWHPYFKIGEKVDDLIMQLNTNEMVVFDETLIPTGALTPYEKFKGPKHIENTELDNCFVVANIQDPVVGTFINEDARLKIEISNIENYPYFQIYTPPHRQSIAFENLSAPPDAFNNKMGLKMLEPNETVEFTCAYKVSKL</sequence>
<dbReference type="SUPFAM" id="SSF74650">
    <property type="entry name" value="Galactose mutarotase-like"/>
    <property type="match status" value="1"/>
</dbReference>
<dbReference type="Proteomes" id="UP001210231">
    <property type="component" value="Unassembled WGS sequence"/>
</dbReference>
<dbReference type="PANTHER" id="PTHR10091">
    <property type="entry name" value="ALDOSE-1-EPIMERASE"/>
    <property type="match status" value="1"/>
</dbReference>